<evidence type="ECO:0000256" key="1">
    <source>
        <dbReference type="ARBA" id="ARBA00006484"/>
    </source>
</evidence>
<keyword evidence="4" id="KW-0443">Lipid metabolism</keyword>
<dbReference type="InterPro" id="IPR036291">
    <property type="entry name" value="NAD(P)-bd_dom_sf"/>
</dbReference>
<accession>A0AA91DRL1</accession>
<dbReference type="Proteomes" id="UP000077852">
    <property type="component" value="Unassembled WGS sequence"/>
</dbReference>
<keyword evidence="2" id="KW-0560">Oxidoreductase</keyword>
<dbReference type="GO" id="GO:0016491">
    <property type="term" value="F:oxidoreductase activity"/>
    <property type="evidence" value="ECO:0007669"/>
    <property type="project" value="UniProtKB-KW"/>
</dbReference>
<keyword evidence="5" id="KW-0753">Steroid metabolism</keyword>
<dbReference type="Gene3D" id="3.40.50.720">
    <property type="entry name" value="NAD(P)-binding Rossmann-like Domain"/>
    <property type="match status" value="1"/>
</dbReference>
<evidence type="ECO:0000313" key="7">
    <source>
        <dbReference type="Proteomes" id="UP000077852"/>
    </source>
</evidence>
<dbReference type="PRINTS" id="PR00081">
    <property type="entry name" value="GDHRDH"/>
</dbReference>
<keyword evidence="3" id="KW-0520">NAD</keyword>
<proteinExistence type="inferred from homology"/>
<dbReference type="PANTHER" id="PTHR43180:SF28">
    <property type="entry name" value="NAD(P)-BINDING ROSSMANN-FOLD SUPERFAMILY PROTEIN"/>
    <property type="match status" value="1"/>
</dbReference>
<dbReference type="Pfam" id="PF13561">
    <property type="entry name" value="adh_short_C2"/>
    <property type="match status" value="1"/>
</dbReference>
<dbReference type="RefSeq" id="WP_081266251.1">
    <property type="nucleotide sequence ID" value="NZ_LVHG01000025.1"/>
</dbReference>
<name>A0AA91DRL1_VARPD</name>
<evidence type="ECO:0000256" key="5">
    <source>
        <dbReference type="ARBA" id="ARBA00023221"/>
    </source>
</evidence>
<dbReference type="PANTHER" id="PTHR43180">
    <property type="entry name" value="3-OXOACYL-(ACYL-CARRIER-PROTEIN) REDUCTASE (AFU_ORTHOLOGUE AFUA_6G11210)"/>
    <property type="match status" value="1"/>
</dbReference>
<evidence type="ECO:0000256" key="4">
    <source>
        <dbReference type="ARBA" id="ARBA00023098"/>
    </source>
</evidence>
<protein>
    <submittedName>
        <fullName evidence="6">Cyclopentanol dehydrogenase</fullName>
    </submittedName>
</protein>
<dbReference type="EMBL" id="LVHG01000025">
    <property type="protein sequence ID" value="OAK66305.1"/>
    <property type="molecule type" value="Genomic_DNA"/>
</dbReference>
<dbReference type="InterPro" id="IPR002347">
    <property type="entry name" value="SDR_fam"/>
</dbReference>
<gene>
    <name evidence="6" type="ORF">A3K87_07520</name>
</gene>
<evidence type="ECO:0000256" key="2">
    <source>
        <dbReference type="ARBA" id="ARBA00023002"/>
    </source>
</evidence>
<comment type="caution">
    <text evidence="6">The sequence shown here is derived from an EMBL/GenBank/DDBJ whole genome shotgun (WGS) entry which is preliminary data.</text>
</comment>
<evidence type="ECO:0000313" key="6">
    <source>
        <dbReference type="EMBL" id="OAK66305.1"/>
    </source>
</evidence>
<evidence type="ECO:0000256" key="3">
    <source>
        <dbReference type="ARBA" id="ARBA00023027"/>
    </source>
</evidence>
<organism evidence="6 7">
    <name type="scientific">Variovorax paradoxus</name>
    <dbReference type="NCBI Taxonomy" id="34073"/>
    <lineage>
        <taxon>Bacteria</taxon>
        <taxon>Pseudomonadati</taxon>
        <taxon>Pseudomonadota</taxon>
        <taxon>Betaproteobacteria</taxon>
        <taxon>Burkholderiales</taxon>
        <taxon>Comamonadaceae</taxon>
        <taxon>Variovorax</taxon>
    </lineage>
</organism>
<dbReference type="GO" id="GO:0008202">
    <property type="term" value="P:steroid metabolic process"/>
    <property type="evidence" value="ECO:0007669"/>
    <property type="project" value="UniProtKB-KW"/>
</dbReference>
<dbReference type="FunFam" id="3.40.50.720:FF:000084">
    <property type="entry name" value="Short-chain dehydrogenase reductase"/>
    <property type="match status" value="1"/>
</dbReference>
<dbReference type="PRINTS" id="PR00080">
    <property type="entry name" value="SDRFAMILY"/>
</dbReference>
<dbReference type="SUPFAM" id="SSF51735">
    <property type="entry name" value="NAD(P)-binding Rossmann-fold domains"/>
    <property type="match status" value="1"/>
</dbReference>
<dbReference type="AlphaFoldDB" id="A0AA91DRL1"/>
<sequence length="251" mass="26548">MRFTGKTAFVTGAASGIGEATARMFAREGARVVIADLLEQEGQAVAQSITEGGGEACFVKLDVTEEENWKEAFQKAEQSFEAIHIVVSNAGISGMVPDHEKVDYLDRLTSIHIRGTFLAIRHGARAITRAGGGSIITISSIAAYAGMPGLHMGYCAVKAGVLAMTRSAAGEYARSGIRVNAIVPGLLPPMRTSVVSADPKMREKFFETVPLGGTGKREDAANAILFLASEEAGYVTGAEILLDGGFLAYRY</sequence>
<comment type="similarity">
    <text evidence="1">Belongs to the short-chain dehydrogenases/reductases (SDR) family.</text>
</comment>
<reference evidence="6 7" key="1">
    <citation type="submission" date="2016-03" db="EMBL/GenBank/DDBJ databases">
        <title>Genome sequence of Variovorax paradoxus KB5.</title>
        <authorList>
            <person name="Jeong H."/>
            <person name="Hong C.E."/>
            <person name="Jo S.H."/>
            <person name="Park J.M."/>
        </authorList>
    </citation>
    <scope>NUCLEOTIDE SEQUENCE [LARGE SCALE GENOMIC DNA]</scope>
    <source>
        <strain evidence="6 7">KB5</strain>
    </source>
</reference>